<evidence type="ECO:0000313" key="1">
    <source>
        <dbReference type="EMBL" id="AGI68883.1"/>
    </source>
</evidence>
<dbReference type="Proteomes" id="UP000005307">
    <property type="component" value="Chromosome"/>
</dbReference>
<accession>M9RAS8</accession>
<dbReference type="OrthoDB" id="4427992at2"/>
<dbReference type="STRING" id="391626.OAN307_c33790"/>
<dbReference type="EMBL" id="CP003740">
    <property type="protein sequence ID" value="AGI68883.1"/>
    <property type="molecule type" value="Genomic_DNA"/>
</dbReference>
<organism evidence="1 2">
    <name type="scientific">Octadecabacter antarcticus 307</name>
    <dbReference type="NCBI Taxonomy" id="391626"/>
    <lineage>
        <taxon>Bacteria</taxon>
        <taxon>Pseudomonadati</taxon>
        <taxon>Pseudomonadota</taxon>
        <taxon>Alphaproteobacteria</taxon>
        <taxon>Rhodobacterales</taxon>
        <taxon>Roseobacteraceae</taxon>
        <taxon>Octadecabacter</taxon>
    </lineage>
</organism>
<reference evidence="1 2" key="1">
    <citation type="journal article" date="2013" name="PLoS ONE">
        <title>Poles Apart: Arctic and Antarctic Octadecabacter strains Share High Genome Plasticity and a New Type of Xanthorhodopsin.</title>
        <authorList>
            <person name="Vollmers J."/>
            <person name="Voget S."/>
            <person name="Dietrich S."/>
            <person name="Gollnow K."/>
            <person name="Smits M."/>
            <person name="Meyer K."/>
            <person name="Brinkhoff T."/>
            <person name="Simon M."/>
            <person name="Daniel R."/>
        </authorList>
    </citation>
    <scope>NUCLEOTIDE SEQUENCE [LARGE SCALE GENOMIC DNA]</scope>
    <source>
        <strain evidence="1 2">307</strain>
    </source>
</reference>
<dbReference type="eggNOG" id="COG1320">
    <property type="taxonomic scope" value="Bacteria"/>
</dbReference>
<gene>
    <name evidence="1" type="ORF">OAN307_c33790</name>
</gene>
<dbReference type="InterPro" id="IPR005133">
    <property type="entry name" value="PhaG_MnhG_YufB"/>
</dbReference>
<dbReference type="PANTHER" id="PTHR34703">
    <property type="entry name" value="ANTIPORTER SUBUNIT MNHG2-RELATED"/>
    <property type="match status" value="1"/>
</dbReference>
<dbReference type="KEGG" id="oat:OAN307_c33790"/>
<proteinExistence type="predicted"/>
<name>M9RAS8_9RHOB</name>
<dbReference type="HOGENOM" id="CLU_121334_2_0_5"/>
<dbReference type="GO" id="GO:0015385">
    <property type="term" value="F:sodium:proton antiporter activity"/>
    <property type="evidence" value="ECO:0007669"/>
    <property type="project" value="TreeGrafter"/>
</dbReference>
<evidence type="ECO:0000313" key="2">
    <source>
        <dbReference type="Proteomes" id="UP000005307"/>
    </source>
</evidence>
<dbReference type="AlphaFoldDB" id="M9RAS8"/>
<dbReference type="RefSeq" id="WP_015500860.1">
    <property type="nucleotide sequence ID" value="NC_020911.1"/>
</dbReference>
<sequence length="97" mass="10024">MTVILDVLGLTLMAFGVGFLLIAALAVWRLPDALSRLHALTKADSAGLTLIALGAVCLKGRLDALLALGLCVVLVALSGATLGHLIARSHLPEDDIE</sequence>
<dbReference type="Pfam" id="PF03334">
    <property type="entry name" value="PhaG_MnhG_YufB"/>
    <property type="match status" value="1"/>
</dbReference>
<keyword evidence="2" id="KW-1185">Reference proteome</keyword>
<protein>
    <submittedName>
        <fullName evidence="1">Putative cation antiporter subunit protein</fullName>
    </submittedName>
</protein>
<dbReference type="PANTHER" id="PTHR34703:SF1">
    <property type="entry name" value="ANTIPORTER SUBUNIT MNHG2-RELATED"/>
    <property type="match status" value="1"/>
</dbReference>